<dbReference type="EMBL" id="CP016171">
    <property type="protein sequence ID" value="ANN72593.1"/>
    <property type="molecule type" value="Genomic_DNA"/>
</dbReference>
<evidence type="ECO:0000256" key="1">
    <source>
        <dbReference type="ARBA" id="ARBA00006987"/>
    </source>
</evidence>
<keyword evidence="2" id="KW-0732">Signal</keyword>
<dbReference type="PANTHER" id="PTHR42928:SF5">
    <property type="entry name" value="BLR1237 PROTEIN"/>
    <property type="match status" value="1"/>
</dbReference>
<organism evidence="3 4">
    <name type="scientific">Bordetella bronchialis</name>
    <dbReference type="NCBI Taxonomy" id="463025"/>
    <lineage>
        <taxon>Bacteria</taxon>
        <taxon>Pseudomonadati</taxon>
        <taxon>Pseudomonadota</taxon>
        <taxon>Betaproteobacteria</taxon>
        <taxon>Burkholderiales</taxon>
        <taxon>Alcaligenaceae</taxon>
        <taxon>Bordetella</taxon>
    </lineage>
</organism>
<dbReference type="SUPFAM" id="SSF53850">
    <property type="entry name" value="Periplasmic binding protein-like II"/>
    <property type="match status" value="1"/>
</dbReference>
<name>A0A193FYY3_9BORD</name>
<dbReference type="PANTHER" id="PTHR42928">
    <property type="entry name" value="TRICARBOXYLATE-BINDING PROTEIN"/>
    <property type="match status" value="1"/>
</dbReference>
<dbReference type="Gene3D" id="3.40.190.10">
    <property type="entry name" value="Periplasmic binding protein-like II"/>
    <property type="match status" value="1"/>
</dbReference>
<protein>
    <recommendedName>
        <fullName evidence="5">LacI family transcriptional regulator</fullName>
    </recommendedName>
</protein>
<sequence>MRGLTPLKRAAWLATALLWPLAASAQTYPDKPIHLVVPFPPGGVADIIARPVAEKLATTLGQPVIVENRGGATGTIGAAYVAHSAPDGYTLLLGTTNEIAMSPTLYGTLPYDPTRDFAPVAIVAQFPNVLVVGPTVKAATLADLTSQAKAKPKSLTFASSGLGSTNHLTAELYQNEAGVQITHIPYKGGGPALVDLTGGHVDAMFATLPSAVTLIKAGKLHALAVTGDKRSTALPDVPTVKESGLPGVVVTTWNGIIAPAGTPQPVIDRLAQALKQAVEDPGIQQKLAAVGAEPSYTPPRAFAGIIRDDYARWSALIKKAGIKVD</sequence>
<dbReference type="RefSeq" id="WP_066670303.1">
    <property type="nucleotide sequence ID" value="NZ_CP016171.1"/>
</dbReference>
<accession>A0A193FYY3</accession>
<dbReference type="Proteomes" id="UP000092213">
    <property type="component" value="Chromosome"/>
</dbReference>
<dbReference type="Gene3D" id="3.40.190.150">
    <property type="entry name" value="Bordetella uptake gene, domain 1"/>
    <property type="match status" value="1"/>
</dbReference>
<feature type="signal peptide" evidence="2">
    <location>
        <begin position="1"/>
        <end position="25"/>
    </location>
</feature>
<evidence type="ECO:0008006" key="5">
    <source>
        <dbReference type="Google" id="ProtNLM"/>
    </source>
</evidence>
<dbReference type="STRING" id="463025.BAU08_15640"/>
<dbReference type="CDD" id="cd13578">
    <property type="entry name" value="PBP2_Bug27"/>
    <property type="match status" value="1"/>
</dbReference>
<dbReference type="InterPro" id="IPR005064">
    <property type="entry name" value="BUG"/>
</dbReference>
<comment type="similarity">
    <text evidence="1">Belongs to the UPF0065 (bug) family.</text>
</comment>
<reference evidence="3 4" key="1">
    <citation type="submission" date="2016-06" db="EMBL/GenBank/DDBJ databases">
        <title>Complete genome sequences of Bordetella bronchialis and Bordetella flabilis.</title>
        <authorList>
            <person name="LiPuma J.J."/>
            <person name="Spilker T."/>
        </authorList>
    </citation>
    <scope>NUCLEOTIDE SEQUENCE [LARGE SCALE GENOMIC DNA]</scope>
    <source>
        <strain evidence="3 4">AU17976</strain>
    </source>
</reference>
<evidence type="ECO:0000313" key="4">
    <source>
        <dbReference type="Proteomes" id="UP000092213"/>
    </source>
</evidence>
<dbReference type="AlphaFoldDB" id="A0A193FYY3"/>
<proteinExistence type="inferred from homology"/>
<gene>
    <name evidence="3" type="ORF">BAU08_15640</name>
</gene>
<feature type="chain" id="PRO_5008258407" description="LacI family transcriptional regulator" evidence="2">
    <location>
        <begin position="26"/>
        <end position="325"/>
    </location>
</feature>
<evidence type="ECO:0000313" key="3">
    <source>
        <dbReference type="EMBL" id="ANN72593.1"/>
    </source>
</evidence>
<evidence type="ECO:0000256" key="2">
    <source>
        <dbReference type="SAM" id="SignalP"/>
    </source>
</evidence>
<dbReference type="InterPro" id="IPR042100">
    <property type="entry name" value="Bug_dom1"/>
</dbReference>
<dbReference type="Pfam" id="PF03401">
    <property type="entry name" value="TctC"/>
    <property type="match status" value="1"/>
</dbReference>
<dbReference type="PIRSF" id="PIRSF017082">
    <property type="entry name" value="YflP"/>
    <property type="match status" value="1"/>
</dbReference>